<reference evidence="4 5" key="1">
    <citation type="submission" date="2021-04" db="EMBL/GenBank/DDBJ databases">
        <title>Ruania sp. nov., isolated from sandy soil of mangrove forest.</title>
        <authorList>
            <person name="Ge X."/>
            <person name="Huang R."/>
            <person name="Liu W."/>
        </authorList>
    </citation>
    <scope>NUCLEOTIDE SEQUENCE [LARGE SCALE GENOMIC DNA]</scope>
    <source>
        <strain evidence="4 5">N2-46</strain>
    </source>
</reference>
<keyword evidence="2" id="KW-0456">Lyase</keyword>
<dbReference type="SUPFAM" id="SSF51419">
    <property type="entry name" value="PLP-binding barrel"/>
    <property type="match status" value="1"/>
</dbReference>
<evidence type="ECO:0000256" key="1">
    <source>
        <dbReference type="ARBA" id="ARBA00005323"/>
    </source>
</evidence>
<dbReference type="EMBL" id="JAGSHT010000005">
    <property type="protein sequence ID" value="MBZ2195483.1"/>
    <property type="molecule type" value="Genomic_DNA"/>
</dbReference>
<dbReference type="EC" id="5.1.1.1" evidence="4"/>
<proteinExistence type="inferred from homology"/>
<protein>
    <submittedName>
        <fullName evidence="4">Alanine racemase</fullName>
        <ecNumber evidence="4">5.1.1.1</ecNumber>
    </submittedName>
</protein>
<dbReference type="InterPro" id="IPR042208">
    <property type="entry name" value="D-ser_dehydrat-like_sf"/>
</dbReference>
<dbReference type="Proteomes" id="UP000826651">
    <property type="component" value="Unassembled WGS sequence"/>
</dbReference>
<sequence>MDDDGGFTGTVFEPGSGVEWPALLLKESALRHNADLMARFCADRGVSLAPHGKTAVSPELWQFQAQAGAWGVSVATPAQARVFRRAGARRILMANQLVDAAFARWAQDELAAGVGFEFFCYVDSVAGVRLLEAALDPAGPALPVLLEVGHAGGRTGCRTQHAVDEVARAAAASDALALVGLAGYEGSVSHSRDAEALGAVAAYLRDVVGHFERLAAAGLLDGGASEYLLSAGGSLYFDVVAEVFAPVRVAGHAVRTVLRSGAYLTHDHGLYERLSPLGAAEGGGFVAAGEVWAQVLSVPEPGLVILNAGRRDLPYDQGLPTPLGHGTGNDLRPLEGAEIVELNDQHAFMRTAAGAEPAVGSLVVLGTSHPCTLHDKWPRALLVDDQYRQVGTVHSYF</sequence>
<dbReference type="InterPro" id="IPR029066">
    <property type="entry name" value="PLP-binding_barrel"/>
</dbReference>
<evidence type="ECO:0000313" key="4">
    <source>
        <dbReference type="EMBL" id="MBZ2195483.1"/>
    </source>
</evidence>
<dbReference type="Pfam" id="PF01168">
    <property type="entry name" value="Ala_racemase_N"/>
    <property type="match status" value="1"/>
</dbReference>
<comment type="similarity">
    <text evidence="1">Belongs to the DSD1 family.</text>
</comment>
<dbReference type="PANTHER" id="PTHR28004:SF8">
    <property type="entry name" value="D-SERINE DEAMINASE"/>
    <property type="match status" value="1"/>
</dbReference>
<keyword evidence="4" id="KW-0413">Isomerase</keyword>
<organism evidence="4 5">
    <name type="scientific">Occultella gossypii</name>
    <dbReference type="NCBI Taxonomy" id="2800820"/>
    <lineage>
        <taxon>Bacteria</taxon>
        <taxon>Bacillati</taxon>
        <taxon>Actinomycetota</taxon>
        <taxon>Actinomycetes</taxon>
        <taxon>Micrococcales</taxon>
        <taxon>Ruaniaceae</taxon>
        <taxon>Occultella</taxon>
    </lineage>
</organism>
<keyword evidence="5" id="KW-1185">Reference proteome</keyword>
<dbReference type="SMART" id="SM01119">
    <property type="entry name" value="D-ser_dehydrat"/>
    <property type="match status" value="1"/>
</dbReference>
<accession>A0ABS7S573</accession>
<comment type="caution">
    <text evidence="4">The sequence shown here is derived from an EMBL/GenBank/DDBJ whole genome shotgun (WGS) entry which is preliminary data.</text>
</comment>
<dbReference type="GO" id="GO:0008784">
    <property type="term" value="F:alanine racemase activity"/>
    <property type="evidence" value="ECO:0007669"/>
    <property type="project" value="UniProtKB-EC"/>
</dbReference>
<dbReference type="RefSeq" id="WP_223403469.1">
    <property type="nucleotide sequence ID" value="NZ_JAGSHT010000005.1"/>
</dbReference>
<gene>
    <name evidence="4" type="ORF">KCQ71_04920</name>
</gene>
<feature type="domain" description="D-serine dehydratase-like" evidence="3">
    <location>
        <begin position="288"/>
        <end position="384"/>
    </location>
</feature>
<dbReference type="InterPro" id="IPR051466">
    <property type="entry name" value="D-amino_acid_metab_enzyme"/>
</dbReference>
<evidence type="ECO:0000256" key="2">
    <source>
        <dbReference type="ARBA" id="ARBA00023239"/>
    </source>
</evidence>
<dbReference type="PANTHER" id="PTHR28004">
    <property type="entry name" value="ZGC:162816-RELATED"/>
    <property type="match status" value="1"/>
</dbReference>
<name>A0ABS7S573_9MICO</name>
<dbReference type="Gene3D" id="3.20.20.10">
    <property type="entry name" value="Alanine racemase"/>
    <property type="match status" value="1"/>
</dbReference>
<dbReference type="Gene3D" id="2.40.37.20">
    <property type="entry name" value="D-serine dehydratase-like domain"/>
    <property type="match status" value="1"/>
</dbReference>
<dbReference type="InterPro" id="IPR001608">
    <property type="entry name" value="Ala_racemase_N"/>
</dbReference>
<dbReference type="InterPro" id="IPR026956">
    <property type="entry name" value="D-ser_dehydrat-like_dom"/>
</dbReference>
<evidence type="ECO:0000313" key="5">
    <source>
        <dbReference type="Proteomes" id="UP000826651"/>
    </source>
</evidence>
<dbReference type="Pfam" id="PF14031">
    <property type="entry name" value="D-ser_dehydrat"/>
    <property type="match status" value="1"/>
</dbReference>
<evidence type="ECO:0000259" key="3">
    <source>
        <dbReference type="SMART" id="SM01119"/>
    </source>
</evidence>